<keyword evidence="9" id="KW-0862">Zinc</keyword>
<dbReference type="GO" id="GO:0006508">
    <property type="term" value="P:proteolysis"/>
    <property type="evidence" value="ECO:0007669"/>
    <property type="project" value="UniProtKB-KW"/>
</dbReference>
<evidence type="ECO:0000256" key="7">
    <source>
        <dbReference type="ARBA" id="ARBA00022723"/>
    </source>
</evidence>
<comment type="cofactor">
    <cofactor evidence="1">
        <name>Zn(2+)</name>
        <dbReference type="ChEBI" id="CHEBI:29105"/>
    </cofactor>
</comment>
<evidence type="ECO:0000313" key="14">
    <source>
        <dbReference type="EMBL" id="MST62015.1"/>
    </source>
</evidence>
<dbReference type="AlphaFoldDB" id="A0A6N7WYR7"/>
<keyword evidence="4" id="KW-1003">Cell membrane</keyword>
<dbReference type="GO" id="GO:0008237">
    <property type="term" value="F:metallopeptidase activity"/>
    <property type="evidence" value="ECO:0007669"/>
    <property type="project" value="UniProtKB-KW"/>
</dbReference>
<dbReference type="PANTHER" id="PTHR35864:SF1">
    <property type="entry name" value="ZINC METALLOPROTEASE YWHC-RELATED"/>
    <property type="match status" value="1"/>
</dbReference>
<keyword evidence="10 13" id="KW-1133">Transmembrane helix</keyword>
<evidence type="ECO:0000256" key="12">
    <source>
        <dbReference type="ARBA" id="ARBA00023136"/>
    </source>
</evidence>
<evidence type="ECO:0000256" key="13">
    <source>
        <dbReference type="SAM" id="Phobius"/>
    </source>
</evidence>
<gene>
    <name evidence="14" type="ORF">FYJ71_03375</name>
</gene>
<evidence type="ECO:0000256" key="2">
    <source>
        <dbReference type="ARBA" id="ARBA00004651"/>
    </source>
</evidence>
<dbReference type="GO" id="GO:0005886">
    <property type="term" value="C:plasma membrane"/>
    <property type="evidence" value="ECO:0007669"/>
    <property type="project" value="UniProtKB-SubCell"/>
</dbReference>
<evidence type="ECO:0000313" key="15">
    <source>
        <dbReference type="Proteomes" id="UP000440713"/>
    </source>
</evidence>
<keyword evidence="11" id="KW-0482">Metalloprotease</keyword>
<evidence type="ECO:0000256" key="3">
    <source>
        <dbReference type="ARBA" id="ARBA00007931"/>
    </source>
</evidence>
<feature type="transmembrane region" description="Helical" evidence="13">
    <location>
        <begin position="170"/>
        <end position="193"/>
    </location>
</feature>
<evidence type="ECO:0000256" key="11">
    <source>
        <dbReference type="ARBA" id="ARBA00023049"/>
    </source>
</evidence>
<protein>
    <submittedName>
        <fullName evidence="14">Site-2 protease family protein</fullName>
    </submittedName>
</protein>
<comment type="subcellular location">
    <subcellularLocation>
        <location evidence="2">Cell membrane</location>
        <topology evidence="2">Multi-pass membrane protein</topology>
    </subcellularLocation>
</comment>
<comment type="caution">
    <text evidence="14">The sequence shown here is derived from an EMBL/GenBank/DDBJ whole genome shotgun (WGS) entry which is preliminary data.</text>
</comment>
<dbReference type="EMBL" id="VUNE01000001">
    <property type="protein sequence ID" value="MST62015.1"/>
    <property type="molecule type" value="Genomic_DNA"/>
</dbReference>
<sequence>MNFEFLNSVSSFLTSALAIFFAISIHEFGHAFVAHLNGDDTAKNAGRMTINPLSHIDIFGMIMMFVAKFGWAKPVPVNPYNYKNEKIGNITVSLAGIFMNLASAIFFAMIYKYIGIYSLKMVCESLIVYNIAFASFNILPIPPLDGWSFISTFLPGSVNYKLYEYTRYSFIILILLVMTNVLSFVLSPIYSFFSGIVSMFL</sequence>
<dbReference type="CDD" id="cd06158">
    <property type="entry name" value="S2P-M50_like_1"/>
    <property type="match status" value="1"/>
</dbReference>
<dbReference type="RefSeq" id="WP_154537377.1">
    <property type="nucleotide sequence ID" value="NZ_VUNE01000001.1"/>
</dbReference>
<keyword evidence="6 13" id="KW-0812">Transmembrane</keyword>
<evidence type="ECO:0000256" key="9">
    <source>
        <dbReference type="ARBA" id="ARBA00022833"/>
    </source>
</evidence>
<evidence type="ECO:0000256" key="5">
    <source>
        <dbReference type="ARBA" id="ARBA00022670"/>
    </source>
</evidence>
<evidence type="ECO:0000256" key="4">
    <source>
        <dbReference type="ARBA" id="ARBA00022475"/>
    </source>
</evidence>
<organism evidence="14 15">
    <name type="scientific">Peptostreptococcus porci</name>
    <dbReference type="NCBI Taxonomy" id="2652282"/>
    <lineage>
        <taxon>Bacteria</taxon>
        <taxon>Bacillati</taxon>
        <taxon>Bacillota</taxon>
        <taxon>Clostridia</taxon>
        <taxon>Peptostreptococcales</taxon>
        <taxon>Peptostreptococcaceae</taxon>
        <taxon>Peptostreptococcus</taxon>
    </lineage>
</organism>
<dbReference type="PANTHER" id="PTHR35864">
    <property type="entry name" value="ZINC METALLOPROTEASE MJ0611-RELATED"/>
    <property type="match status" value="1"/>
</dbReference>
<accession>A0A6N7WYR7</accession>
<keyword evidence="7" id="KW-0479">Metal-binding</keyword>
<evidence type="ECO:0000256" key="6">
    <source>
        <dbReference type="ARBA" id="ARBA00022692"/>
    </source>
</evidence>
<feature type="transmembrane region" description="Helical" evidence="13">
    <location>
        <begin position="92"/>
        <end position="114"/>
    </location>
</feature>
<proteinExistence type="inferred from homology"/>
<feature type="transmembrane region" description="Helical" evidence="13">
    <location>
        <begin position="53"/>
        <end position="72"/>
    </location>
</feature>
<keyword evidence="5 14" id="KW-0645">Protease</keyword>
<dbReference type="Proteomes" id="UP000440713">
    <property type="component" value="Unassembled WGS sequence"/>
</dbReference>
<feature type="transmembrane region" description="Helical" evidence="13">
    <location>
        <begin position="12"/>
        <end position="33"/>
    </location>
</feature>
<feature type="transmembrane region" description="Helical" evidence="13">
    <location>
        <begin position="126"/>
        <end position="150"/>
    </location>
</feature>
<keyword evidence="12 13" id="KW-0472">Membrane</keyword>
<reference evidence="14 15" key="1">
    <citation type="submission" date="2019-08" db="EMBL/GenBank/DDBJ databases">
        <title>In-depth cultivation of the pig gut microbiome towards novel bacterial diversity and tailored functional studies.</title>
        <authorList>
            <person name="Wylensek D."/>
            <person name="Hitch T.C.A."/>
            <person name="Clavel T."/>
        </authorList>
    </citation>
    <scope>NUCLEOTIDE SEQUENCE [LARGE SCALE GENOMIC DNA]</scope>
    <source>
        <strain evidence="14 15">WCA-SAB-591-4A-A</strain>
    </source>
</reference>
<name>A0A6N7WYR7_9FIRM</name>
<evidence type="ECO:0000256" key="8">
    <source>
        <dbReference type="ARBA" id="ARBA00022801"/>
    </source>
</evidence>
<keyword evidence="8" id="KW-0378">Hydrolase</keyword>
<keyword evidence="15" id="KW-1185">Reference proteome</keyword>
<dbReference type="InterPro" id="IPR044537">
    <property type="entry name" value="Rip2-like"/>
</dbReference>
<comment type="similarity">
    <text evidence="3">Belongs to the peptidase M50B family.</text>
</comment>
<dbReference type="InterPro" id="IPR052348">
    <property type="entry name" value="Metallopeptidase_M50B"/>
</dbReference>
<evidence type="ECO:0000256" key="1">
    <source>
        <dbReference type="ARBA" id="ARBA00001947"/>
    </source>
</evidence>
<evidence type="ECO:0000256" key="10">
    <source>
        <dbReference type="ARBA" id="ARBA00022989"/>
    </source>
</evidence>
<dbReference type="GO" id="GO:0046872">
    <property type="term" value="F:metal ion binding"/>
    <property type="evidence" value="ECO:0007669"/>
    <property type="project" value="UniProtKB-KW"/>
</dbReference>